<proteinExistence type="predicted"/>
<name>A0A0E9XJZ0_ANGAN</name>
<reference evidence="2" key="1">
    <citation type="submission" date="2014-11" db="EMBL/GenBank/DDBJ databases">
        <authorList>
            <person name="Amaro Gonzalez C."/>
        </authorList>
    </citation>
    <scope>NUCLEOTIDE SEQUENCE</scope>
</reference>
<feature type="region of interest" description="Disordered" evidence="1">
    <location>
        <begin position="1"/>
        <end position="23"/>
    </location>
</feature>
<protein>
    <submittedName>
        <fullName evidence="2">Uncharacterized protein</fullName>
    </submittedName>
</protein>
<dbReference type="EMBL" id="GBXM01005603">
    <property type="protein sequence ID" value="JAI02975.1"/>
    <property type="molecule type" value="Transcribed_RNA"/>
</dbReference>
<feature type="compositionally biased region" description="Polar residues" evidence="1">
    <location>
        <begin position="7"/>
        <end position="18"/>
    </location>
</feature>
<dbReference type="AlphaFoldDB" id="A0A0E9XJZ0"/>
<sequence length="54" mass="5542">MHVTSVIKPSQHTTQQHSLVPGTGVVYPHGGCQSFSGPLRSALGTALSCIPSSP</sequence>
<evidence type="ECO:0000313" key="2">
    <source>
        <dbReference type="EMBL" id="JAI02975.1"/>
    </source>
</evidence>
<accession>A0A0E9XJZ0</accession>
<evidence type="ECO:0000256" key="1">
    <source>
        <dbReference type="SAM" id="MobiDB-lite"/>
    </source>
</evidence>
<reference evidence="2" key="2">
    <citation type="journal article" date="2015" name="Fish Shellfish Immunol.">
        <title>Early steps in the European eel (Anguilla anguilla)-Vibrio vulnificus interaction in the gills: Role of the RtxA13 toxin.</title>
        <authorList>
            <person name="Callol A."/>
            <person name="Pajuelo D."/>
            <person name="Ebbesson L."/>
            <person name="Teles M."/>
            <person name="MacKenzie S."/>
            <person name="Amaro C."/>
        </authorList>
    </citation>
    <scope>NUCLEOTIDE SEQUENCE</scope>
</reference>
<organism evidence="2">
    <name type="scientific">Anguilla anguilla</name>
    <name type="common">European freshwater eel</name>
    <name type="synonym">Muraena anguilla</name>
    <dbReference type="NCBI Taxonomy" id="7936"/>
    <lineage>
        <taxon>Eukaryota</taxon>
        <taxon>Metazoa</taxon>
        <taxon>Chordata</taxon>
        <taxon>Craniata</taxon>
        <taxon>Vertebrata</taxon>
        <taxon>Euteleostomi</taxon>
        <taxon>Actinopterygii</taxon>
        <taxon>Neopterygii</taxon>
        <taxon>Teleostei</taxon>
        <taxon>Anguilliformes</taxon>
        <taxon>Anguillidae</taxon>
        <taxon>Anguilla</taxon>
    </lineage>
</organism>